<proteinExistence type="predicted"/>
<comment type="caution">
    <text evidence="1">The sequence shown here is derived from an EMBL/GenBank/DDBJ whole genome shotgun (WGS) entry which is preliminary data.</text>
</comment>
<evidence type="ECO:0000313" key="1">
    <source>
        <dbReference type="EMBL" id="TXE08283.1"/>
    </source>
</evidence>
<dbReference type="AlphaFoldDB" id="A0A5C7AL23"/>
<evidence type="ECO:0008006" key="3">
    <source>
        <dbReference type="Google" id="ProtNLM"/>
    </source>
</evidence>
<dbReference type="Proteomes" id="UP000321734">
    <property type="component" value="Unassembled WGS sequence"/>
</dbReference>
<organism evidence="1 2">
    <name type="scientific">Gelidibacter salicanalis</name>
    <dbReference type="NCBI Taxonomy" id="291193"/>
    <lineage>
        <taxon>Bacteria</taxon>
        <taxon>Pseudomonadati</taxon>
        <taxon>Bacteroidota</taxon>
        <taxon>Flavobacteriia</taxon>
        <taxon>Flavobacteriales</taxon>
        <taxon>Flavobacteriaceae</taxon>
        <taxon>Gelidibacter</taxon>
    </lineage>
</organism>
<dbReference type="EMBL" id="VORX01000003">
    <property type="protein sequence ID" value="TXE08283.1"/>
    <property type="molecule type" value="Genomic_DNA"/>
</dbReference>
<evidence type="ECO:0000313" key="2">
    <source>
        <dbReference type="Proteomes" id="UP000321734"/>
    </source>
</evidence>
<gene>
    <name evidence="1" type="ORF">ES711_07165</name>
</gene>
<accession>A0A5C7AL23</accession>
<sequence>MMENQDNNPNKRHRQGNNKSTQLKTIFIYLQNHIATATMVFEATGISQKCITRYKRDLEKLGLLAEVKRQRCKITNHWAWYITTNPKHFPKSNQLKLF</sequence>
<reference evidence="1 2" key="1">
    <citation type="submission" date="2019-08" db="EMBL/GenBank/DDBJ databases">
        <title>Genome sequence of Gelidibacter salicanalis IC162T.</title>
        <authorList>
            <person name="Bowman J.P."/>
        </authorList>
    </citation>
    <scope>NUCLEOTIDE SEQUENCE [LARGE SCALE GENOMIC DNA]</scope>
    <source>
        <strain evidence="1 2">IC162</strain>
    </source>
</reference>
<protein>
    <recommendedName>
        <fullName evidence="3">HTH domain-containing protein</fullName>
    </recommendedName>
</protein>
<keyword evidence="2" id="KW-1185">Reference proteome</keyword>
<name>A0A5C7AL23_9FLAO</name>
<dbReference type="OrthoDB" id="982995at2"/>